<dbReference type="PANTHER" id="PTHR43591">
    <property type="entry name" value="METHYLTRANSFERASE"/>
    <property type="match status" value="1"/>
</dbReference>
<name>A0A165FZL4_9APHY</name>
<dbReference type="InterPro" id="IPR029063">
    <property type="entry name" value="SAM-dependent_MTases_sf"/>
</dbReference>
<dbReference type="InParanoid" id="A0A165FZL4"/>
<sequence>MLCHKMQCNIVKAISSRYMTDNLDGFDDSTSSTLLDGRAASPAPSFYSFSSVDERFILRKLYGRILNSQNDTYFLPADSEEHRRLDLQHTQYTMSLGGLYPAPELVLRALRQRTDRRPAILDVGTGSGSWAIDMAKEFPHCDVVGVDLAPPRLDGRELPINCRFELDDANLGFSHYRDCFDVVHARAISAGIRDFPALLEELASVLRPGGMLLLGDGEQQLYDEHKRPLALSDPGTPNFSWIHKMFFASYSAMKNRGGNIDSPSMSPTWLRAIDSLTDVGWHKLFIPMGPWRYDDERERVLSELCHENCLRYISGLAPLLLSEGYLPEYVDEMCREASNELRELRTRLYTRWSFAWAVKRPPAQAQGQHPRAHS</sequence>
<gene>
    <name evidence="2" type="ORF">LAESUDRAFT_741875</name>
</gene>
<keyword evidence="2" id="KW-0489">Methyltransferase</keyword>
<dbReference type="PANTHER" id="PTHR43591:SF24">
    <property type="entry name" value="2-METHOXY-6-POLYPRENYL-1,4-BENZOQUINOL METHYLASE, MITOCHONDRIAL"/>
    <property type="match status" value="1"/>
</dbReference>
<organism evidence="2 3">
    <name type="scientific">Laetiporus sulphureus 93-53</name>
    <dbReference type="NCBI Taxonomy" id="1314785"/>
    <lineage>
        <taxon>Eukaryota</taxon>
        <taxon>Fungi</taxon>
        <taxon>Dikarya</taxon>
        <taxon>Basidiomycota</taxon>
        <taxon>Agaricomycotina</taxon>
        <taxon>Agaricomycetes</taxon>
        <taxon>Polyporales</taxon>
        <taxon>Laetiporus</taxon>
    </lineage>
</organism>
<dbReference type="Gene3D" id="3.40.50.150">
    <property type="entry name" value="Vaccinia Virus protein VP39"/>
    <property type="match status" value="1"/>
</dbReference>
<dbReference type="EMBL" id="KV427611">
    <property type="protein sequence ID" value="KZT09627.1"/>
    <property type="molecule type" value="Genomic_DNA"/>
</dbReference>
<dbReference type="AlphaFoldDB" id="A0A165FZL4"/>
<reference evidence="2 3" key="1">
    <citation type="journal article" date="2016" name="Mol. Biol. Evol.">
        <title>Comparative Genomics of Early-Diverging Mushroom-Forming Fungi Provides Insights into the Origins of Lignocellulose Decay Capabilities.</title>
        <authorList>
            <person name="Nagy L.G."/>
            <person name="Riley R."/>
            <person name="Tritt A."/>
            <person name="Adam C."/>
            <person name="Daum C."/>
            <person name="Floudas D."/>
            <person name="Sun H."/>
            <person name="Yadav J.S."/>
            <person name="Pangilinan J."/>
            <person name="Larsson K.H."/>
            <person name="Matsuura K."/>
            <person name="Barry K."/>
            <person name="Labutti K."/>
            <person name="Kuo R."/>
            <person name="Ohm R.A."/>
            <person name="Bhattacharya S.S."/>
            <person name="Shirouzu T."/>
            <person name="Yoshinaga Y."/>
            <person name="Martin F.M."/>
            <person name="Grigoriev I.V."/>
            <person name="Hibbett D.S."/>
        </authorList>
    </citation>
    <scope>NUCLEOTIDE SEQUENCE [LARGE SCALE GENOMIC DNA]</scope>
    <source>
        <strain evidence="2 3">93-53</strain>
    </source>
</reference>
<keyword evidence="3" id="KW-1185">Reference proteome</keyword>
<evidence type="ECO:0000313" key="3">
    <source>
        <dbReference type="Proteomes" id="UP000076871"/>
    </source>
</evidence>
<evidence type="ECO:0000259" key="1">
    <source>
        <dbReference type="Pfam" id="PF13847"/>
    </source>
</evidence>
<dbReference type="STRING" id="1314785.A0A165FZL4"/>
<dbReference type="CDD" id="cd02440">
    <property type="entry name" value="AdoMet_MTases"/>
    <property type="match status" value="1"/>
</dbReference>
<keyword evidence="2" id="KW-0808">Transferase</keyword>
<dbReference type="Pfam" id="PF13847">
    <property type="entry name" value="Methyltransf_31"/>
    <property type="match status" value="1"/>
</dbReference>
<accession>A0A165FZL4</accession>
<dbReference type="OrthoDB" id="2013972at2759"/>
<protein>
    <submittedName>
        <fullName evidence="2">S-adenosyl-L-methionine-dependent methyltransferase</fullName>
    </submittedName>
</protein>
<evidence type="ECO:0000313" key="2">
    <source>
        <dbReference type="EMBL" id="KZT09627.1"/>
    </source>
</evidence>
<dbReference type="SUPFAM" id="SSF53335">
    <property type="entry name" value="S-adenosyl-L-methionine-dependent methyltransferases"/>
    <property type="match status" value="1"/>
</dbReference>
<dbReference type="GO" id="GO:0008168">
    <property type="term" value="F:methyltransferase activity"/>
    <property type="evidence" value="ECO:0007669"/>
    <property type="project" value="UniProtKB-KW"/>
</dbReference>
<feature type="domain" description="Methyltransferase" evidence="1">
    <location>
        <begin position="119"/>
        <end position="221"/>
    </location>
</feature>
<dbReference type="RefSeq" id="XP_040767367.1">
    <property type="nucleotide sequence ID" value="XM_040911163.1"/>
</dbReference>
<dbReference type="GeneID" id="63828192"/>
<dbReference type="InterPro" id="IPR025714">
    <property type="entry name" value="Methyltranfer_dom"/>
</dbReference>
<dbReference type="GO" id="GO:0032259">
    <property type="term" value="P:methylation"/>
    <property type="evidence" value="ECO:0007669"/>
    <property type="project" value="UniProtKB-KW"/>
</dbReference>
<proteinExistence type="predicted"/>
<dbReference type="Proteomes" id="UP000076871">
    <property type="component" value="Unassembled WGS sequence"/>
</dbReference>